<dbReference type="Proteomes" id="UP000595466">
    <property type="component" value="Chromosome"/>
</dbReference>
<evidence type="ECO:0000313" key="16">
    <source>
        <dbReference type="EMBL" id="QQM60912.1"/>
    </source>
</evidence>
<reference evidence="16 20" key="3">
    <citation type="submission" date="2020-12" db="EMBL/GenBank/DDBJ databases">
        <title>Whole genome sequencing of Lactobacillus plantarum PC518.</title>
        <authorList>
            <person name="Guo Q."/>
        </authorList>
    </citation>
    <scope>NUCLEOTIDE SEQUENCE [LARGE SCALE GENOMIC DNA]</scope>
    <source>
        <strain evidence="16 20">PC518</strain>
    </source>
</reference>
<evidence type="ECO:0000313" key="18">
    <source>
        <dbReference type="Proteomes" id="UP000076989"/>
    </source>
</evidence>
<keyword evidence="7" id="KW-0915">Sodium</keyword>
<dbReference type="EMBL" id="MCOL01000001">
    <property type="protein sequence ID" value="ODO63157.1"/>
    <property type="molecule type" value="Genomic_DNA"/>
</dbReference>
<proteinExistence type="inferred from homology"/>
<dbReference type="OMA" id="AGMFLRQ"/>
<evidence type="ECO:0000313" key="13">
    <source>
        <dbReference type="EMBL" id="KZU01812.1"/>
    </source>
</evidence>
<dbReference type="Pfam" id="PF00999">
    <property type="entry name" value="Na_H_Exchanger"/>
    <property type="match status" value="1"/>
</dbReference>
<gene>
    <name evidence="16" type="ORF">JH395_14585</name>
    <name evidence="15" type="ORF">LPJSA22_03179</name>
    <name evidence="14" type="ORF">NAB2_2693</name>
    <name evidence="13" type="ORF">Nizo2260_2619</name>
</gene>
<name>A0A0R2GCN2_LACPN</name>
<evidence type="ECO:0000256" key="6">
    <source>
        <dbReference type="ARBA" id="ARBA00022989"/>
    </source>
</evidence>
<evidence type="ECO:0000256" key="7">
    <source>
        <dbReference type="ARBA" id="ARBA00023053"/>
    </source>
</evidence>
<protein>
    <submittedName>
        <fullName evidence="16">Cation:proton antiporter</fullName>
    </submittedName>
    <submittedName>
        <fullName evidence="13">Na/H antiporter</fullName>
    </submittedName>
    <submittedName>
        <fullName evidence="15">Putative Na(+)/H(+) antiporter GerT</fullName>
    </submittedName>
</protein>
<dbReference type="AlphaFoldDB" id="A0A0R2GCN2"/>
<evidence type="ECO:0000256" key="8">
    <source>
        <dbReference type="ARBA" id="ARBA00023065"/>
    </source>
</evidence>
<evidence type="ECO:0000313" key="15">
    <source>
        <dbReference type="EMBL" id="ODO63157.1"/>
    </source>
</evidence>
<keyword evidence="8" id="KW-0406">Ion transport</keyword>
<keyword evidence="3" id="KW-0813">Transport</keyword>
<reference evidence="17 18" key="1">
    <citation type="submission" date="2016-03" db="EMBL/GenBank/DDBJ databases">
        <title>Comparative genomics of 54 Lactobacillus plantarum strains reveals genomic uncoupling from niche constraints.</title>
        <authorList>
            <person name="Martino M.E."/>
        </authorList>
    </citation>
    <scope>NUCLEOTIDE SEQUENCE [LARGE SCALE GENOMIC DNA]</scope>
    <source>
        <strain evidence="14 17">NAB2</strain>
        <strain evidence="13 18">Nizo2260</strain>
    </source>
</reference>
<evidence type="ECO:0000256" key="5">
    <source>
        <dbReference type="ARBA" id="ARBA00022692"/>
    </source>
</evidence>
<accession>A0A0R2GCN2</accession>
<keyword evidence="4" id="KW-0050">Antiport</keyword>
<evidence type="ECO:0000259" key="12">
    <source>
        <dbReference type="Pfam" id="PF00999"/>
    </source>
</evidence>
<feature type="domain" description="Cation/H+ exchanger transmembrane" evidence="12">
    <location>
        <begin position="9"/>
        <end position="378"/>
    </location>
</feature>
<dbReference type="Proteomes" id="UP000076872">
    <property type="component" value="Unassembled WGS sequence"/>
</dbReference>
<feature type="transmembrane region" description="Helical" evidence="11">
    <location>
        <begin position="266"/>
        <end position="285"/>
    </location>
</feature>
<dbReference type="PANTHER" id="PTHR43562">
    <property type="entry name" value="NAPA-TYPE SODIUM/HYDROGEN ANTIPORTER"/>
    <property type="match status" value="1"/>
</dbReference>
<keyword evidence="9 11" id="KW-0472">Membrane</keyword>
<dbReference type="Proteomes" id="UP000094892">
    <property type="component" value="Unassembled WGS sequence"/>
</dbReference>
<comment type="similarity">
    <text evidence="2">Belongs to the monovalent cation:proton antiporter 2 (CPA2) transporter (TC 2.A.37) family.</text>
</comment>
<evidence type="ECO:0000256" key="4">
    <source>
        <dbReference type="ARBA" id="ARBA00022449"/>
    </source>
</evidence>
<feature type="transmembrane region" description="Helical" evidence="11">
    <location>
        <begin position="356"/>
        <end position="374"/>
    </location>
</feature>
<keyword evidence="10" id="KW-0739">Sodium transport</keyword>
<comment type="subcellular location">
    <subcellularLocation>
        <location evidence="1">Membrane</location>
        <topology evidence="1">Multi-pass membrane protein</topology>
    </subcellularLocation>
</comment>
<dbReference type="GO" id="GO:1902600">
    <property type="term" value="P:proton transmembrane transport"/>
    <property type="evidence" value="ECO:0007669"/>
    <property type="project" value="InterPro"/>
</dbReference>
<evidence type="ECO:0000313" key="19">
    <source>
        <dbReference type="Proteomes" id="UP000094892"/>
    </source>
</evidence>
<dbReference type="InterPro" id="IPR038770">
    <property type="entry name" value="Na+/solute_symporter_sf"/>
</dbReference>
<organism evidence="15 19">
    <name type="scientific">Lactiplantibacillus plantarum</name>
    <name type="common">Lactobacillus plantarum</name>
    <dbReference type="NCBI Taxonomy" id="1590"/>
    <lineage>
        <taxon>Bacteria</taxon>
        <taxon>Bacillati</taxon>
        <taxon>Bacillota</taxon>
        <taxon>Bacilli</taxon>
        <taxon>Lactobacillales</taxon>
        <taxon>Lactobacillaceae</taxon>
        <taxon>Lactiplantibacillus</taxon>
    </lineage>
</organism>
<feature type="transmembrane region" description="Helical" evidence="11">
    <location>
        <begin position="217"/>
        <end position="246"/>
    </location>
</feature>
<evidence type="ECO:0000256" key="2">
    <source>
        <dbReference type="ARBA" id="ARBA00005551"/>
    </source>
</evidence>
<keyword evidence="6 11" id="KW-1133">Transmembrane helix</keyword>
<dbReference type="PATRIC" id="fig|1590.166.peg.1867"/>
<dbReference type="Proteomes" id="UP000076989">
    <property type="component" value="Unassembled WGS sequence"/>
</dbReference>
<dbReference type="RefSeq" id="WP_003646212.1">
    <property type="nucleotide sequence ID" value="NZ_AP028145.1"/>
</dbReference>
<feature type="transmembrane region" description="Helical" evidence="11">
    <location>
        <begin position="80"/>
        <end position="107"/>
    </location>
</feature>
<dbReference type="EMBL" id="CP066817">
    <property type="protein sequence ID" value="QQM60912.1"/>
    <property type="molecule type" value="Genomic_DNA"/>
</dbReference>
<dbReference type="GO" id="GO:0016020">
    <property type="term" value="C:membrane"/>
    <property type="evidence" value="ECO:0007669"/>
    <property type="project" value="UniProtKB-SubCell"/>
</dbReference>
<dbReference type="Gene3D" id="1.20.1530.20">
    <property type="match status" value="1"/>
</dbReference>
<dbReference type="InterPro" id="IPR006153">
    <property type="entry name" value="Cation/H_exchanger_TM"/>
</dbReference>
<dbReference type="EMBL" id="LUWI01000035">
    <property type="protein sequence ID" value="KZU01812.1"/>
    <property type="molecule type" value="Genomic_DNA"/>
</dbReference>
<evidence type="ECO:0000313" key="14">
    <source>
        <dbReference type="EMBL" id="KZV02073.1"/>
    </source>
</evidence>
<evidence type="ECO:0000256" key="1">
    <source>
        <dbReference type="ARBA" id="ARBA00004141"/>
    </source>
</evidence>
<evidence type="ECO:0000256" key="9">
    <source>
        <dbReference type="ARBA" id="ARBA00023136"/>
    </source>
</evidence>
<sequence length="398" mass="42368">MNYLLQLVLILLLTKLGAHIAATFNLPSVIGELLVGILAGPAVFHILTYSTFIQYFAEIGVIILMFIAGLEGDLKLLFRYWKPALTVATLGVIFPTASAVLLCVGMFDFSLTTSIFLGLILSATSVSITVQVLKEMDYLNTREGAIILGAAVADDIICVVLLGISTSLFGTASAHNQSLVAMVLPKVLFFVVVIALAKWFVPLFLRGFNKVNASENITTAAMVLCFGFSFLAVKLGMSDVLGAYIAGLAISETRFKAQLVAKVEPIGYAVFIPAFFVSIGLEITFKGMQNDLVFIGLLLVLAILGKQIGGAIGGKLFGLTWNEANIVGAGMVSRGEMALVVANVAVSAGLIDHNHYTAMIVVTVMATLIAPSMLKTFIQHGKRAVSHISLNKTSEAKS</sequence>
<feature type="transmembrane region" description="Helical" evidence="11">
    <location>
        <begin position="113"/>
        <end position="133"/>
    </location>
</feature>
<evidence type="ECO:0000256" key="3">
    <source>
        <dbReference type="ARBA" id="ARBA00022448"/>
    </source>
</evidence>
<evidence type="ECO:0000313" key="17">
    <source>
        <dbReference type="Proteomes" id="UP000076872"/>
    </source>
</evidence>
<dbReference type="EMBL" id="LUXO01000033">
    <property type="protein sequence ID" value="KZV02073.1"/>
    <property type="molecule type" value="Genomic_DNA"/>
</dbReference>
<dbReference type="PANTHER" id="PTHR43562:SF3">
    <property type="entry name" value="SODIUM ION_PROTON EXCHANGER (EUROFUNG)"/>
    <property type="match status" value="1"/>
</dbReference>
<dbReference type="GO" id="GO:0006814">
    <property type="term" value="P:sodium ion transport"/>
    <property type="evidence" value="ECO:0007669"/>
    <property type="project" value="UniProtKB-KW"/>
</dbReference>
<feature type="transmembrane region" description="Helical" evidence="11">
    <location>
        <begin position="187"/>
        <end position="205"/>
    </location>
</feature>
<evidence type="ECO:0000256" key="11">
    <source>
        <dbReference type="SAM" id="Phobius"/>
    </source>
</evidence>
<evidence type="ECO:0000256" key="10">
    <source>
        <dbReference type="ARBA" id="ARBA00023201"/>
    </source>
</evidence>
<keyword evidence="5 11" id="KW-0812">Transmembrane</keyword>
<feature type="transmembrane region" description="Helical" evidence="11">
    <location>
        <begin position="42"/>
        <end position="68"/>
    </location>
</feature>
<dbReference type="GO" id="GO:0015297">
    <property type="term" value="F:antiporter activity"/>
    <property type="evidence" value="ECO:0007669"/>
    <property type="project" value="UniProtKB-KW"/>
</dbReference>
<feature type="transmembrane region" description="Helical" evidence="11">
    <location>
        <begin position="145"/>
        <end position="167"/>
    </location>
</feature>
<reference evidence="15 19" key="2">
    <citation type="submission" date="2016-08" db="EMBL/GenBank/DDBJ databases">
        <title>Genome sequencing of Lactobacillus plantarum JSA22, isolated from fermented soybean paste.</title>
        <authorList>
            <person name="Choi H.S."/>
        </authorList>
    </citation>
    <scope>NUCLEOTIDE SEQUENCE [LARGE SCALE GENOMIC DNA]</scope>
    <source>
        <strain evidence="15 19">JSA22</strain>
    </source>
</reference>
<feature type="transmembrane region" description="Helical" evidence="11">
    <location>
        <begin position="292"/>
        <end position="312"/>
    </location>
</feature>
<evidence type="ECO:0000313" key="20">
    <source>
        <dbReference type="Proteomes" id="UP000595466"/>
    </source>
</evidence>